<evidence type="ECO:0000313" key="2">
    <source>
        <dbReference type="EMBL" id="KAL3830792.1"/>
    </source>
</evidence>
<keyword evidence="3" id="KW-1185">Reference proteome</keyword>
<sequence length="379" mass="44860">MIPRGRGRCRGRGRGNSSYRGRGRNFTYQIGNSWLIAENIANIASSSGNIPQDQNNSSYEEIPDLTKQKKRKNNNIPPSYDDEDSYNEEQITSNEVILVIENCDLEWKEYPWTIMSRYLDRASYATGSSTSRSYYLNILNSTETAQIQYSYGNIRTNTRIIDSSKIIIKKIMSVQEWGISPLKVKEFVHPKLRTQVKCNYWDYIQAFEKALLHENEKREHYWLIEICGEVYKHPIPNWFLKWWNFHGPSGNIIPEPFKGLYTEWVKLSPKLKEIENKNKEKWIEDIAPMNFFMEFSIPWIWKWSPRFGYTEKNIPCIYRNYHIQFWNKLLEIYPNTNRLLYGQEIVDSIKEVNNNSQVNLDTSYLNLDTSMALPCIQFD</sequence>
<evidence type="ECO:0000313" key="3">
    <source>
        <dbReference type="Proteomes" id="UP001634393"/>
    </source>
</evidence>
<organism evidence="2 3">
    <name type="scientific">Penstemon smallii</name>
    <dbReference type="NCBI Taxonomy" id="265156"/>
    <lineage>
        <taxon>Eukaryota</taxon>
        <taxon>Viridiplantae</taxon>
        <taxon>Streptophyta</taxon>
        <taxon>Embryophyta</taxon>
        <taxon>Tracheophyta</taxon>
        <taxon>Spermatophyta</taxon>
        <taxon>Magnoliopsida</taxon>
        <taxon>eudicotyledons</taxon>
        <taxon>Gunneridae</taxon>
        <taxon>Pentapetalae</taxon>
        <taxon>asterids</taxon>
        <taxon>lamiids</taxon>
        <taxon>Lamiales</taxon>
        <taxon>Plantaginaceae</taxon>
        <taxon>Cheloneae</taxon>
        <taxon>Penstemon</taxon>
    </lineage>
</organism>
<evidence type="ECO:0000256" key="1">
    <source>
        <dbReference type="SAM" id="MobiDB-lite"/>
    </source>
</evidence>
<feature type="region of interest" description="Disordered" evidence="1">
    <location>
        <begin position="65"/>
        <end position="88"/>
    </location>
</feature>
<name>A0ABD3T1K0_9LAMI</name>
<reference evidence="2 3" key="1">
    <citation type="submission" date="2024-12" db="EMBL/GenBank/DDBJ databases">
        <title>The unique morphological basis and parallel evolutionary history of personate flowers in Penstemon.</title>
        <authorList>
            <person name="Depatie T.H."/>
            <person name="Wessinger C.A."/>
        </authorList>
    </citation>
    <scope>NUCLEOTIDE SEQUENCE [LARGE SCALE GENOMIC DNA]</scope>
    <source>
        <strain evidence="2">WTNN_2</strain>
        <tissue evidence="2">Leaf</tissue>
    </source>
</reference>
<dbReference type="Proteomes" id="UP001634393">
    <property type="component" value="Unassembled WGS sequence"/>
</dbReference>
<dbReference type="AlphaFoldDB" id="A0ABD3T1K0"/>
<dbReference type="EMBL" id="JBJXBP010000005">
    <property type="protein sequence ID" value="KAL3830792.1"/>
    <property type="molecule type" value="Genomic_DNA"/>
</dbReference>
<feature type="region of interest" description="Disordered" evidence="1">
    <location>
        <begin position="1"/>
        <end position="22"/>
    </location>
</feature>
<comment type="caution">
    <text evidence="2">The sequence shown here is derived from an EMBL/GenBank/DDBJ whole genome shotgun (WGS) entry which is preliminary data.</text>
</comment>
<protein>
    <submittedName>
        <fullName evidence="2">Uncharacterized protein</fullName>
    </submittedName>
</protein>
<proteinExistence type="predicted"/>
<dbReference type="PANTHER" id="PTHR48434:SF1">
    <property type="entry name" value="(RAPE) HYPOTHETICAL PROTEIN"/>
    <property type="match status" value="1"/>
</dbReference>
<feature type="compositionally biased region" description="Basic residues" evidence="1">
    <location>
        <begin position="1"/>
        <end position="13"/>
    </location>
</feature>
<gene>
    <name evidence="2" type="ORF">ACJIZ3_019594</name>
</gene>
<accession>A0ABD3T1K0</accession>
<dbReference type="PANTHER" id="PTHR48434">
    <property type="entry name" value="(RAPE) HYPOTHETICAL PROTEIN"/>
    <property type="match status" value="1"/>
</dbReference>